<keyword evidence="6 8" id="KW-1133">Transmembrane helix</keyword>
<feature type="transmembrane region" description="Helical" evidence="8">
    <location>
        <begin position="276"/>
        <end position="295"/>
    </location>
</feature>
<accession>A0A1J5S4Y2</accession>
<gene>
    <name evidence="9" type="primary">murJ_8</name>
    <name evidence="9" type="ORF">GALL_226570</name>
</gene>
<evidence type="ECO:0000256" key="3">
    <source>
        <dbReference type="ARBA" id="ARBA00022692"/>
    </source>
</evidence>
<keyword evidence="4" id="KW-0133">Cell shape</keyword>
<dbReference type="GO" id="GO:0008360">
    <property type="term" value="P:regulation of cell shape"/>
    <property type="evidence" value="ECO:0007669"/>
    <property type="project" value="UniProtKB-KW"/>
</dbReference>
<evidence type="ECO:0000313" key="9">
    <source>
        <dbReference type="EMBL" id="OIQ95389.1"/>
    </source>
</evidence>
<reference evidence="9" key="1">
    <citation type="submission" date="2016-10" db="EMBL/GenBank/DDBJ databases">
        <title>Sequence of Gallionella enrichment culture.</title>
        <authorList>
            <person name="Poehlein A."/>
            <person name="Muehling M."/>
            <person name="Daniel R."/>
        </authorList>
    </citation>
    <scope>NUCLEOTIDE SEQUENCE</scope>
</reference>
<dbReference type="GO" id="GO:0015648">
    <property type="term" value="F:lipid-linked peptidoglycan transporter activity"/>
    <property type="evidence" value="ECO:0007669"/>
    <property type="project" value="TreeGrafter"/>
</dbReference>
<feature type="transmembrane region" description="Helical" evidence="8">
    <location>
        <begin position="386"/>
        <end position="405"/>
    </location>
</feature>
<keyword evidence="5" id="KW-0573">Peptidoglycan synthesis</keyword>
<sequence>MSAARSLFRPSLTVGAFTLLSRLTGFLRDAMIAQVLGAGLVADSFLVAFKLPNLFAQIFADNALSSVFVPLFSSLSEHRGRRAAWAFADQVWSVLILLAAAFSLLMVVLMPWAMLVFAPGLGEVPGRRALAVLLARIAFPYFIFAALAALLTGMLNALGRFAAAAAAMSILNVTLVAVLVLRGPGMRADHALAWGAVLAGVLQVLWLLAAVRRAGRLPRLVRPRPTPEARTMLRRLLPATLGGGLAQINMLSDTLLASLLPTGALSYLYYAERVSLFPLGVVGIAVGTVLLPLLSRQLAGGDPAAAADSQNRALEAGLFLILPSAAGLLVLAQPIVALLFRHGQFSAADAVATARTLQAYVLGAPGLIVVRLLSPAFYARGDTRTPVLVTACAFGLDLALTLLLMPWLAHVAIALGDSLAATLNAAISVFLLARRRQLRWDARLRYRLPRIVAATLVMTAGLLLLRPLLPENGRLLLLLLLLLLIGGGGLLYLGAAWRLGIADLAMVRRMVAEKGGSGLKA</sequence>
<evidence type="ECO:0000256" key="2">
    <source>
        <dbReference type="ARBA" id="ARBA00022475"/>
    </source>
</evidence>
<keyword evidence="3 8" id="KW-0812">Transmembrane</keyword>
<feature type="transmembrane region" description="Helical" evidence="8">
    <location>
        <begin position="451"/>
        <end position="469"/>
    </location>
</feature>
<dbReference type="Pfam" id="PF03023">
    <property type="entry name" value="MurJ"/>
    <property type="match status" value="1"/>
</dbReference>
<feature type="transmembrane region" description="Helical" evidence="8">
    <location>
        <begin position="360"/>
        <end position="379"/>
    </location>
</feature>
<evidence type="ECO:0000256" key="8">
    <source>
        <dbReference type="SAM" id="Phobius"/>
    </source>
</evidence>
<dbReference type="GO" id="GO:0005886">
    <property type="term" value="C:plasma membrane"/>
    <property type="evidence" value="ECO:0007669"/>
    <property type="project" value="UniProtKB-SubCell"/>
</dbReference>
<dbReference type="GO" id="GO:0009252">
    <property type="term" value="P:peptidoglycan biosynthetic process"/>
    <property type="evidence" value="ECO:0007669"/>
    <property type="project" value="UniProtKB-KW"/>
</dbReference>
<feature type="transmembrane region" description="Helical" evidence="8">
    <location>
        <begin position="475"/>
        <end position="500"/>
    </location>
</feature>
<protein>
    <submittedName>
        <fullName evidence="9">Putative peptidoglycan biosynthesis protein MurJ</fullName>
    </submittedName>
</protein>
<organism evidence="9">
    <name type="scientific">mine drainage metagenome</name>
    <dbReference type="NCBI Taxonomy" id="410659"/>
    <lineage>
        <taxon>unclassified sequences</taxon>
        <taxon>metagenomes</taxon>
        <taxon>ecological metagenomes</taxon>
    </lineage>
</organism>
<feature type="transmembrane region" description="Helical" evidence="8">
    <location>
        <begin position="158"/>
        <end position="180"/>
    </location>
</feature>
<feature type="transmembrane region" description="Helical" evidence="8">
    <location>
        <begin position="129"/>
        <end position="151"/>
    </location>
</feature>
<dbReference type="NCBIfam" id="TIGR01695">
    <property type="entry name" value="murJ_mviN"/>
    <property type="match status" value="1"/>
</dbReference>
<keyword evidence="2" id="KW-1003">Cell membrane</keyword>
<dbReference type="PANTHER" id="PTHR47019">
    <property type="entry name" value="LIPID II FLIPPASE MURJ"/>
    <property type="match status" value="1"/>
</dbReference>
<dbReference type="CDD" id="cd13123">
    <property type="entry name" value="MATE_MurJ_like"/>
    <property type="match status" value="1"/>
</dbReference>
<dbReference type="GO" id="GO:0034204">
    <property type="term" value="P:lipid translocation"/>
    <property type="evidence" value="ECO:0007669"/>
    <property type="project" value="TreeGrafter"/>
</dbReference>
<dbReference type="InterPro" id="IPR004268">
    <property type="entry name" value="MurJ"/>
</dbReference>
<dbReference type="InterPro" id="IPR051050">
    <property type="entry name" value="Lipid_II_flippase_MurJ/MviN"/>
</dbReference>
<dbReference type="EMBL" id="MLJW01000168">
    <property type="protein sequence ID" value="OIQ95389.1"/>
    <property type="molecule type" value="Genomic_DNA"/>
</dbReference>
<keyword evidence="7 8" id="KW-0472">Membrane</keyword>
<proteinExistence type="inferred from homology"/>
<evidence type="ECO:0000256" key="5">
    <source>
        <dbReference type="ARBA" id="ARBA00022984"/>
    </source>
</evidence>
<comment type="caution">
    <text evidence="9">The sequence shown here is derived from an EMBL/GenBank/DDBJ whole genome shotgun (WGS) entry which is preliminary data.</text>
</comment>
<dbReference type="PANTHER" id="PTHR47019:SF1">
    <property type="entry name" value="LIPID II FLIPPASE MURJ"/>
    <property type="match status" value="1"/>
</dbReference>
<dbReference type="PIRSF" id="PIRSF002869">
    <property type="entry name" value="MviN"/>
    <property type="match status" value="1"/>
</dbReference>
<feature type="transmembrane region" description="Helical" evidence="8">
    <location>
        <begin position="411"/>
        <end position="431"/>
    </location>
</feature>
<feature type="transmembrane region" description="Helical" evidence="8">
    <location>
        <begin position="94"/>
        <end position="117"/>
    </location>
</feature>
<evidence type="ECO:0000256" key="6">
    <source>
        <dbReference type="ARBA" id="ARBA00022989"/>
    </source>
</evidence>
<feature type="transmembrane region" description="Helical" evidence="8">
    <location>
        <begin position="316"/>
        <end position="340"/>
    </location>
</feature>
<evidence type="ECO:0000256" key="7">
    <source>
        <dbReference type="ARBA" id="ARBA00023136"/>
    </source>
</evidence>
<dbReference type="PRINTS" id="PR01806">
    <property type="entry name" value="VIRFACTRMVIN"/>
</dbReference>
<dbReference type="AlphaFoldDB" id="A0A1J5S4Y2"/>
<dbReference type="HAMAP" id="MF_02078">
    <property type="entry name" value="MurJ_MviN"/>
    <property type="match status" value="1"/>
</dbReference>
<feature type="transmembrane region" description="Helical" evidence="8">
    <location>
        <begin position="232"/>
        <end position="251"/>
    </location>
</feature>
<name>A0A1J5S4Y2_9ZZZZ</name>
<comment type="subcellular location">
    <subcellularLocation>
        <location evidence="1">Cell membrane</location>
        <topology evidence="1">Multi-pass membrane protein</topology>
    </subcellularLocation>
</comment>
<feature type="transmembrane region" description="Helical" evidence="8">
    <location>
        <begin position="192"/>
        <end position="211"/>
    </location>
</feature>
<evidence type="ECO:0000256" key="4">
    <source>
        <dbReference type="ARBA" id="ARBA00022960"/>
    </source>
</evidence>
<evidence type="ECO:0000256" key="1">
    <source>
        <dbReference type="ARBA" id="ARBA00004651"/>
    </source>
</evidence>